<keyword evidence="5" id="KW-1185">Reference proteome</keyword>
<evidence type="ECO:0000259" key="2">
    <source>
        <dbReference type="Pfam" id="PF09822"/>
    </source>
</evidence>
<evidence type="ECO:0000313" key="5">
    <source>
        <dbReference type="Proteomes" id="UP000553034"/>
    </source>
</evidence>
<dbReference type="EMBL" id="JACIFO010000001">
    <property type="protein sequence ID" value="MBB4118023.1"/>
    <property type="molecule type" value="Genomic_DNA"/>
</dbReference>
<comment type="caution">
    <text evidence="4">The sequence shown here is derived from an EMBL/GenBank/DDBJ whole genome shotgun (WGS) entry which is preliminary data.</text>
</comment>
<feature type="transmembrane region" description="Helical" evidence="1">
    <location>
        <begin position="9"/>
        <end position="27"/>
    </location>
</feature>
<dbReference type="InterPro" id="IPR019863">
    <property type="entry name" value="Motility-assoc_ABC-rel_GldG"/>
</dbReference>
<name>A0A840EN17_9FLAO</name>
<keyword evidence="1" id="KW-1133">Transmembrane helix</keyword>
<sequence>MKDNRFSKLLLPIIIVVCINILATFFFKRVDVTSNQRFSLAETSQHILTSVEEPILIEVFLKGDFPSEYKRLQNETRYLLEEYAAQNPLIKFSFINPLAENIDAQSVAEQFYKAGMIPETINVNENGKISESIMFPWAMASNSKQAIPVKLLHRKIGDTNEDIINASIQQLEYVFSDAFKRLTSKRSKKIAIMRGNGELADAQLADFLTELKKHYFIAPFTLDSVANNPQKTLQQLSQYDLILEAKPTHRYTEKEKYVLDQYLMNGGKAIWLLDNVMAEKDSLFTSEHQRMLTFPRDLNLTDFFFQYGVRINPSLVTDVISAPIVLANGQGDQTRFNPYPWVYAPLAFSNASHPIVKNIEAVKFDFASPIDTLRNNISKTILLTSSENTKLIGTPAEVSLAIINTPPNPEIYNQASVPLAVLLEGTFKSVYQNRIKPTTLTSHKDTSTPTKVLVVSDGDIIKNEMKNGKPMSLGYDPYTATTYGNKNFLINAVNYMLDDDGLLTLRSKNVQLAFLDTQKVENNKSLWQWLNIGIPLICLGIFGFIFVLIRKNQFIKK</sequence>
<feature type="transmembrane region" description="Helical" evidence="1">
    <location>
        <begin position="526"/>
        <end position="549"/>
    </location>
</feature>
<organism evidence="4 5">
    <name type="scientific">Mesonia hippocampi</name>
    <dbReference type="NCBI Taxonomy" id="1628250"/>
    <lineage>
        <taxon>Bacteria</taxon>
        <taxon>Pseudomonadati</taxon>
        <taxon>Bacteroidota</taxon>
        <taxon>Flavobacteriia</taxon>
        <taxon>Flavobacteriales</taxon>
        <taxon>Flavobacteriaceae</taxon>
        <taxon>Mesonia</taxon>
    </lineage>
</organism>
<dbReference type="Pfam" id="PF09822">
    <property type="entry name" value="ABC_transp_aux"/>
    <property type="match status" value="1"/>
</dbReference>
<dbReference type="Pfam" id="PF23357">
    <property type="entry name" value="DUF7088"/>
    <property type="match status" value="1"/>
</dbReference>
<protein>
    <submittedName>
        <fullName evidence="4">Gliding-associated putative ABC transporter substrate-binding component GldG</fullName>
    </submittedName>
</protein>
<dbReference type="Proteomes" id="UP000553034">
    <property type="component" value="Unassembled WGS sequence"/>
</dbReference>
<keyword evidence="1" id="KW-0812">Transmembrane</keyword>
<feature type="domain" description="DUF7088" evidence="3">
    <location>
        <begin position="35"/>
        <end position="140"/>
    </location>
</feature>
<accession>A0A840EN17</accession>
<proteinExistence type="predicted"/>
<dbReference type="NCBIfam" id="TIGR03521">
    <property type="entry name" value="GldG"/>
    <property type="match status" value="1"/>
</dbReference>
<dbReference type="InterPro" id="IPR019196">
    <property type="entry name" value="ABC_transp_unknown"/>
</dbReference>
<gene>
    <name evidence="4" type="ORF">GGR32_000295</name>
</gene>
<keyword evidence="1" id="KW-0472">Membrane</keyword>
<dbReference type="InterPro" id="IPR055396">
    <property type="entry name" value="DUF7088"/>
</dbReference>
<feature type="domain" description="ABC-type uncharacterised transport system" evidence="2">
    <location>
        <begin position="188"/>
        <end position="492"/>
    </location>
</feature>
<dbReference type="RefSeq" id="WP_183475662.1">
    <property type="nucleotide sequence ID" value="NZ_JACIFO010000001.1"/>
</dbReference>
<reference evidence="4 5" key="1">
    <citation type="submission" date="2020-08" db="EMBL/GenBank/DDBJ databases">
        <title>Genomic Encyclopedia of Type Strains, Phase IV (KMG-IV): sequencing the most valuable type-strain genomes for metagenomic binning, comparative biology and taxonomic classification.</title>
        <authorList>
            <person name="Goeker M."/>
        </authorList>
    </citation>
    <scope>NUCLEOTIDE SEQUENCE [LARGE SCALE GENOMIC DNA]</scope>
    <source>
        <strain evidence="4 5">DSM 29568</strain>
    </source>
</reference>
<evidence type="ECO:0000259" key="3">
    <source>
        <dbReference type="Pfam" id="PF23357"/>
    </source>
</evidence>
<evidence type="ECO:0000313" key="4">
    <source>
        <dbReference type="EMBL" id="MBB4118023.1"/>
    </source>
</evidence>
<dbReference type="AlphaFoldDB" id="A0A840EN17"/>
<evidence type="ECO:0000256" key="1">
    <source>
        <dbReference type="SAM" id="Phobius"/>
    </source>
</evidence>